<feature type="binding site" evidence="19">
    <location>
        <position position="285"/>
    </location>
    <ligand>
        <name>Zn(2+)</name>
        <dbReference type="ChEBI" id="CHEBI:29105"/>
    </ligand>
</feature>
<evidence type="ECO:0000256" key="15">
    <source>
        <dbReference type="ARBA" id="ARBA00023167"/>
    </source>
</evidence>
<keyword evidence="16" id="KW-0170">Cobalt</keyword>
<dbReference type="InterPro" id="IPR036589">
    <property type="entry name" value="HCY_dom_sf"/>
</dbReference>
<evidence type="ECO:0000256" key="1">
    <source>
        <dbReference type="ARBA" id="ARBA00001700"/>
    </source>
</evidence>
<sequence>MTPAAIPNPQSPIPFSLPWLHPERAAKLTAALRERILIIDGAMGTMIQRHDLQEPDYRGTRFAEGYDSAHVHGPGCDHAHAPEGHDLKGNNDLLLLTRPEIIAGIHRAYLDAGADLLETNTFNATSVSQADYHLEHLVYELNKAGAQVARSCCDAVEALTPHKPRFVIGVLGPTSRTASISPDVNDPGYRNTSFDALRQTYREAIEGLIDGGADTLMVETIFDTLNAKAALYAIEEVFETRGGRLPVMISGTITDASGRTLSGQTAEAFYASVAHGRPLSVGLNCALGAKDLRPHVETLAQIADGYVSAHPNAGLPNAFGEYDETPEEMAETLREFAQAGLLNLVGGCCGTSPDHIRAIAEAVADLPPRQLPGGQELVA</sequence>
<proteinExistence type="inferred from homology"/>
<dbReference type="GO" id="GO:0032259">
    <property type="term" value="P:methylation"/>
    <property type="evidence" value="ECO:0007669"/>
    <property type="project" value="UniProtKB-KW"/>
</dbReference>
<keyword evidence="14 19" id="KW-0862">Zinc</keyword>
<evidence type="ECO:0000256" key="13">
    <source>
        <dbReference type="ARBA" id="ARBA00022723"/>
    </source>
</evidence>
<dbReference type="AlphaFoldDB" id="A0A2S7DYJ1"/>
<feature type="binding site" evidence="19">
    <location>
        <position position="348"/>
    </location>
    <ligand>
        <name>Zn(2+)</name>
        <dbReference type="ChEBI" id="CHEBI:29105"/>
    </ligand>
</feature>
<comment type="catalytic activity">
    <reaction evidence="1">
        <text>(6S)-5-methyl-5,6,7,8-tetrahydrofolate + L-homocysteine = (6S)-5,6,7,8-tetrahydrofolate + L-methionine</text>
        <dbReference type="Rhea" id="RHEA:11172"/>
        <dbReference type="ChEBI" id="CHEBI:18608"/>
        <dbReference type="ChEBI" id="CHEBI:57453"/>
        <dbReference type="ChEBI" id="CHEBI:57844"/>
        <dbReference type="ChEBI" id="CHEBI:58199"/>
        <dbReference type="EC" id="2.1.1.13"/>
    </reaction>
</comment>
<evidence type="ECO:0000256" key="3">
    <source>
        <dbReference type="ARBA" id="ARBA00001956"/>
    </source>
</evidence>
<dbReference type="GO" id="GO:0050667">
    <property type="term" value="P:homocysteine metabolic process"/>
    <property type="evidence" value="ECO:0007669"/>
    <property type="project" value="TreeGrafter"/>
</dbReference>
<dbReference type="SUPFAM" id="SSF82282">
    <property type="entry name" value="Homocysteine S-methyltransferase"/>
    <property type="match status" value="1"/>
</dbReference>
<evidence type="ECO:0000256" key="7">
    <source>
        <dbReference type="ARBA" id="ARBA00013998"/>
    </source>
</evidence>
<comment type="cofactor">
    <cofactor evidence="2 19">
        <name>Zn(2+)</name>
        <dbReference type="ChEBI" id="CHEBI:29105"/>
    </cofactor>
</comment>
<dbReference type="GO" id="GO:0046653">
    <property type="term" value="P:tetrahydrofolate metabolic process"/>
    <property type="evidence" value="ECO:0007669"/>
    <property type="project" value="TreeGrafter"/>
</dbReference>
<gene>
    <name evidence="21" type="ORF">XcuCFBP2542_00940</name>
</gene>
<keyword evidence="11 19" id="KW-0808">Transferase</keyword>
<evidence type="ECO:0000256" key="14">
    <source>
        <dbReference type="ARBA" id="ARBA00022833"/>
    </source>
</evidence>
<evidence type="ECO:0000313" key="21">
    <source>
        <dbReference type="EMBL" id="PPU78789.1"/>
    </source>
</evidence>
<comment type="caution">
    <text evidence="21">The sequence shown here is derived from an EMBL/GenBank/DDBJ whole genome shotgun (WGS) entry which is preliminary data.</text>
</comment>
<evidence type="ECO:0000256" key="4">
    <source>
        <dbReference type="ARBA" id="ARBA00005178"/>
    </source>
</evidence>
<evidence type="ECO:0000256" key="19">
    <source>
        <dbReference type="PROSITE-ProRule" id="PRU00333"/>
    </source>
</evidence>
<feature type="domain" description="Hcy-binding" evidence="20">
    <location>
        <begin position="25"/>
        <end position="363"/>
    </location>
</feature>
<keyword evidence="8 19" id="KW-0489">Methyltransferase</keyword>
<evidence type="ECO:0000256" key="10">
    <source>
        <dbReference type="ARBA" id="ARBA00022628"/>
    </source>
</evidence>
<dbReference type="Proteomes" id="UP000239561">
    <property type="component" value="Unassembled WGS sequence"/>
</dbReference>
<comment type="pathway">
    <text evidence="4">Amino-acid biosynthesis; L-methionine biosynthesis via de novo pathway; L-methionine from L-homocysteine (MetH route): step 1/1.</text>
</comment>
<feature type="binding site" evidence="19">
    <location>
        <position position="349"/>
    </location>
    <ligand>
        <name>Zn(2+)</name>
        <dbReference type="ChEBI" id="CHEBI:29105"/>
    </ligand>
</feature>
<dbReference type="GO" id="GO:0005829">
    <property type="term" value="C:cytosol"/>
    <property type="evidence" value="ECO:0007669"/>
    <property type="project" value="TreeGrafter"/>
</dbReference>
<dbReference type="GO" id="GO:0046872">
    <property type="term" value="F:metal ion binding"/>
    <property type="evidence" value="ECO:0007669"/>
    <property type="project" value="UniProtKB-KW"/>
</dbReference>
<evidence type="ECO:0000256" key="2">
    <source>
        <dbReference type="ARBA" id="ARBA00001947"/>
    </source>
</evidence>
<dbReference type="OrthoDB" id="9803687at2"/>
<reference evidence="21 22" key="1">
    <citation type="submission" date="2016-08" db="EMBL/GenBank/DDBJ databases">
        <authorList>
            <person name="Seilhamer J.J."/>
        </authorList>
    </citation>
    <scope>NUCLEOTIDE SEQUENCE [LARGE SCALE GENOMIC DNA]</scope>
    <source>
        <strain evidence="21 22">CFBP2542</strain>
    </source>
</reference>
<dbReference type="InterPro" id="IPR003726">
    <property type="entry name" value="HCY_dom"/>
</dbReference>
<evidence type="ECO:0000259" key="20">
    <source>
        <dbReference type="PROSITE" id="PS50970"/>
    </source>
</evidence>
<dbReference type="RefSeq" id="WP_104601752.1">
    <property type="nucleotide sequence ID" value="NZ_CP033326.1"/>
</dbReference>
<evidence type="ECO:0000256" key="12">
    <source>
        <dbReference type="ARBA" id="ARBA00022691"/>
    </source>
</evidence>
<dbReference type="GO" id="GO:0008705">
    <property type="term" value="F:methionine synthase activity"/>
    <property type="evidence" value="ECO:0007669"/>
    <property type="project" value="UniProtKB-EC"/>
</dbReference>
<comment type="function">
    <text evidence="17">Catalyzes the transfer of a methyl group from methyl-cobalamin to homocysteine, yielding enzyme-bound cob(I)alamin and methionine. Subsequently, remethylates the cofactor using methyltetrahydrofolate.</text>
</comment>
<keyword evidence="10" id="KW-0846">Cobalamin</keyword>
<dbReference type="FunFam" id="3.20.20.330:FF:000001">
    <property type="entry name" value="Methionine synthase"/>
    <property type="match status" value="1"/>
</dbReference>
<dbReference type="EC" id="2.1.1.13" evidence="6"/>
<comment type="cofactor">
    <cofactor evidence="3">
        <name>methylcob(III)alamin</name>
        <dbReference type="ChEBI" id="CHEBI:28115"/>
    </cofactor>
</comment>
<evidence type="ECO:0000313" key="22">
    <source>
        <dbReference type="Proteomes" id="UP000239561"/>
    </source>
</evidence>
<evidence type="ECO:0000256" key="18">
    <source>
        <dbReference type="ARBA" id="ARBA00031040"/>
    </source>
</evidence>
<evidence type="ECO:0000256" key="17">
    <source>
        <dbReference type="ARBA" id="ARBA00025552"/>
    </source>
</evidence>
<keyword evidence="13 19" id="KW-0479">Metal-binding</keyword>
<evidence type="ECO:0000256" key="9">
    <source>
        <dbReference type="ARBA" id="ARBA00022605"/>
    </source>
</evidence>
<evidence type="ECO:0000256" key="16">
    <source>
        <dbReference type="ARBA" id="ARBA00023285"/>
    </source>
</evidence>
<dbReference type="GO" id="GO:0031419">
    <property type="term" value="F:cobalamin binding"/>
    <property type="evidence" value="ECO:0007669"/>
    <property type="project" value="UniProtKB-KW"/>
</dbReference>
<dbReference type="Gene3D" id="3.20.20.330">
    <property type="entry name" value="Homocysteine-binding-like domain"/>
    <property type="match status" value="1"/>
</dbReference>
<dbReference type="PROSITE" id="PS50970">
    <property type="entry name" value="HCY"/>
    <property type="match status" value="1"/>
</dbReference>
<dbReference type="Pfam" id="PF02574">
    <property type="entry name" value="S-methyl_trans"/>
    <property type="match status" value="1"/>
</dbReference>
<dbReference type="PANTHER" id="PTHR45833:SF1">
    <property type="entry name" value="METHIONINE SYNTHASE"/>
    <property type="match status" value="1"/>
</dbReference>
<dbReference type="EMBL" id="MDED01000001">
    <property type="protein sequence ID" value="PPU78789.1"/>
    <property type="molecule type" value="Genomic_DNA"/>
</dbReference>
<evidence type="ECO:0000256" key="8">
    <source>
        <dbReference type="ARBA" id="ARBA00022603"/>
    </source>
</evidence>
<comment type="similarity">
    <text evidence="5">Belongs to the vitamin-B12 dependent methionine synthase family.</text>
</comment>
<evidence type="ECO:0000256" key="6">
    <source>
        <dbReference type="ARBA" id="ARBA00012032"/>
    </source>
</evidence>
<keyword evidence="9" id="KW-0028">Amino-acid biosynthesis</keyword>
<evidence type="ECO:0000256" key="5">
    <source>
        <dbReference type="ARBA" id="ARBA00010398"/>
    </source>
</evidence>
<protein>
    <recommendedName>
        <fullName evidence="7">Methionine synthase</fullName>
        <ecNumber evidence="6">2.1.1.13</ecNumber>
    </recommendedName>
    <alternativeName>
        <fullName evidence="18">5-methyltetrahydrofolate--homocysteine methyltransferase</fullName>
    </alternativeName>
</protein>
<name>A0A2S7DYJ1_9XANT</name>
<keyword evidence="12" id="KW-0949">S-adenosyl-L-methionine</keyword>
<keyword evidence="15" id="KW-0486">Methionine biosynthesis</keyword>
<dbReference type="PANTHER" id="PTHR45833">
    <property type="entry name" value="METHIONINE SYNTHASE"/>
    <property type="match status" value="1"/>
</dbReference>
<accession>A0A2S7DYJ1</accession>
<organism evidence="21 22">
    <name type="scientific">Xanthomonas cucurbitae</name>
    <dbReference type="NCBI Taxonomy" id="56453"/>
    <lineage>
        <taxon>Bacteria</taxon>
        <taxon>Pseudomonadati</taxon>
        <taxon>Pseudomonadota</taxon>
        <taxon>Gammaproteobacteria</taxon>
        <taxon>Lysobacterales</taxon>
        <taxon>Lysobacteraceae</taxon>
        <taxon>Xanthomonas</taxon>
    </lineage>
</organism>
<dbReference type="InterPro" id="IPR050554">
    <property type="entry name" value="Met_Synthase/Corrinoid"/>
</dbReference>
<evidence type="ECO:0000256" key="11">
    <source>
        <dbReference type="ARBA" id="ARBA00022679"/>
    </source>
</evidence>